<comment type="caution">
    <text evidence="1">The sequence shown here is derived from an EMBL/GenBank/DDBJ whole genome shotgun (WGS) entry which is preliminary data.</text>
</comment>
<dbReference type="Proteomes" id="UP000256491">
    <property type="component" value="Unassembled WGS sequence"/>
</dbReference>
<protein>
    <submittedName>
        <fullName evidence="1">Uncharacterized protein</fullName>
    </submittedName>
</protein>
<evidence type="ECO:0000313" key="1">
    <source>
        <dbReference type="EMBL" id="REC73990.1"/>
    </source>
</evidence>
<organism evidence="1 2">
    <name type="scientific">Chryseobacterium rhizosphaerae</name>
    <dbReference type="NCBI Taxonomy" id="395937"/>
    <lineage>
        <taxon>Bacteria</taxon>
        <taxon>Pseudomonadati</taxon>
        <taxon>Bacteroidota</taxon>
        <taxon>Flavobacteriia</taxon>
        <taxon>Flavobacteriales</taxon>
        <taxon>Weeksellaceae</taxon>
        <taxon>Chryseobacterium group</taxon>
        <taxon>Chryseobacterium</taxon>
    </lineage>
</organism>
<keyword evidence="2" id="KW-1185">Reference proteome</keyword>
<accession>A0ABX9IIJ4</accession>
<name>A0ABX9IIJ4_9FLAO</name>
<gene>
    <name evidence="1" type="ORF">DRF57_15565</name>
</gene>
<sequence length="64" mass="7061">MIRGKITIIKAKGYGYIMLPIMSIPTNTPALIAVVTPQHGMALLRKPGREEYERIAGNSSPEHE</sequence>
<reference evidence="1 2" key="1">
    <citation type="journal article" date="2010" name="Syst. Appl. Microbiol.">
        <title>Four new species of Chryseobacterium from the rhizosphere of coastal sand dune plants, Chryseobacterium elymi sp. nov., Chryseobacterium hagamense sp. nov., Chryseobacterium lathyri sp. nov. and Chryseobacterium rhizosphaerae sp. nov.</title>
        <authorList>
            <person name="Cho S.H."/>
            <person name="Lee K.S."/>
            <person name="Shin D.S."/>
            <person name="Han J.H."/>
            <person name="Park K.S."/>
            <person name="Lee C.H."/>
            <person name="Park K.H."/>
            <person name="Kim S.B."/>
        </authorList>
    </citation>
    <scope>NUCLEOTIDE SEQUENCE [LARGE SCALE GENOMIC DNA]</scope>
    <source>
        <strain evidence="1 2">KCTC 22548</strain>
    </source>
</reference>
<evidence type="ECO:0000313" key="2">
    <source>
        <dbReference type="Proteomes" id="UP000256491"/>
    </source>
</evidence>
<proteinExistence type="predicted"/>
<dbReference type="EMBL" id="QNUF01000019">
    <property type="protein sequence ID" value="REC73990.1"/>
    <property type="molecule type" value="Genomic_DNA"/>
</dbReference>